<dbReference type="OrthoDB" id="4951845at2759"/>
<gene>
    <name evidence="5" type="ORF">TRIATDRAFT_83908</name>
</gene>
<dbReference type="InterPro" id="IPR036249">
    <property type="entry name" value="Thioredoxin-like_sf"/>
</dbReference>
<dbReference type="InterPro" id="IPR040079">
    <property type="entry name" value="Glutathione_S-Trfase"/>
</dbReference>
<dbReference type="eggNOG" id="KOG0406">
    <property type="taxonomic scope" value="Eukaryota"/>
</dbReference>
<dbReference type="InterPro" id="IPR005442">
    <property type="entry name" value="GST_omega"/>
</dbReference>
<organism evidence="5 6">
    <name type="scientific">Hypocrea atroviridis (strain ATCC 20476 / IMI 206040)</name>
    <name type="common">Trichoderma atroviride</name>
    <dbReference type="NCBI Taxonomy" id="452589"/>
    <lineage>
        <taxon>Eukaryota</taxon>
        <taxon>Fungi</taxon>
        <taxon>Dikarya</taxon>
        <taxon>Ascomycota</taxon>
        <taxon>Pezizomycotina</taxon>
        <taxon>Sordariomycetes</taxon>
        <taxon>Hypocreomycetidae</taxon>
        <taxon>Hypocreales</taxon>
        <taxon>Hypocreaceae</taxon>
        <taxon>Trichoderma</taxon>
    </lineage>
</organism>
<accession>G9NE44</accession>
<dbReference type="STRING" id="452589.G9NE44"/>
<dbReference type="GO" id="GO:0004364">
    <property type="term" value="F:glutathione transferase activity"/>
    <property type="evidence" value="ECO:0007669"/>
    <property type="project" value="InterPro"/>
</dbReference>
<evidence type="ECO:0000256" key="2">
    <source>
        <dbReference type="ARBA" id="ARBA00023002"/>
    </source>
</evidence>
<evidence type="ECO:0000259" key="4">
    <source>
        <dbReference type="PROSITE" id="PS50405"/>
    </source>
</evidence>
<proteinExistence type="inferred from homology"/>
<dbReference type="GO" id="GO:0005737">
    <property type="term" value="C:cytoplasm"/>
    <property type="evidence" value="ECO:0007669"/>
    <property type="project" value="InterPro"/>
</dbReference>
<evidence type="ECO:0000259" key="3">
    <source>
        <dbReference type="PROSITE" id="PS50404"/>
    </source>
</evidence>
<dbReference type="PROSITE" id="PS51354">
    <property type="entry name" value="GLUTAREDOXIN_2"/>
    <property type="match status" value="1"/>
</dbReference>
<dbReference type="InterPro" id="IPR050983">
    <property type="entry name" value="GST_Omega/HSP26"/>
</dbReference>
<feature type="domain" description="GST C-terminal" evidence="4">
    <location>
        <begin position="112"/>
        <end position="237"/>
    </location>
</feature>
<dbReference type="HOGENOM" id="CLU_011226_9_1_1"/>
<dbReference type="PROSITE" id="PS50405">
    <property type="entry name" value="GST_CTER"/>
    <property type="match status" value="1"/>
</dbReference>
<evidence type="ECO:0008006" key="7">
    <source>
        <dbReference type="Google" id="ProtNLM"/>
    </source>
</evidence>
<dbReference type="OMA" id="ADHYSHR"/>
<dbReference type="PANTHER" id="PTHR43968:SF6">
    <property type="entry name" value="GLUTATHIONE S-TRANSFERASE OMEGA"/>
    <property type="match status" value="1"/>
</dbReference>
<keyword evidence="6" id="KW-1185">Reference proteome</keyword>
<dbReference type="InterPro" id="IPR004045">
    <property type="entry name" value="Glutathione_S-Trfase_N"/>
</dbReference>
<comment type="caution">
    <text evidence="5">The sequence shown here is derived from an EMBL/GenBank/DDBJ whole genome shotgun (WGS) entry which is preliminary data.</text>
</comment>
<keyword evidence="2" id="KW-0560">Oxidoreductase</keyword>
<protein>
    <recommendedName>
        <fullName evidence="7">Glutathione S-transferase</fullName>
    </recommendedName>
</protein>
<reference evidence="5 6" key="1">
    <citation type="journal article" date="2011" name="Genome Biol.">
        <title>Comparative genome sequence analysis underscores mycoparasitism as the ancestral life style of Trichoderma.</title>
        <authorList>
            <person name="Kubicek C.P."/>
            <person name="Herrera-Estrella A."/>
            <person name="Seidl-Seiboth V."/>
            <person name="Martinez D.A."/>
            <person name="Druzhinina I.S."/>
            <person name="Thon M."/>
            <person name="Zeilinger S."/>
            <person name="Casas-Flores S."/>
            <person name="Horwitz B.A."/>
            <person name="Mukherjee P.K."/>
            <person name="Mukherjee M."/>
            <person name="Kredics L."/>
            <person name="Alcaraz L.D."/>
            <person name="Aerts A."/>
            <person name="Antal Z."/>
            <person name="Atanasova L."/>
            <person name="Cervantes-Badillo M.G."/>
            <person name="Challacombe J."/>
            <person name="Chertkov O."/>
            <person name="McCluskey K."/>
            <person name="Coulpier F."/>
            <person name="Deshpande N."/>
            <person name="von Doehren H."/>
            <person name="Ebbole D.J."/>
            <person name="Esquivel-Naranjo E.U."/>
            <person name="Fekete E."/>
            <person name="Flipphi M."/>
            <person name="Glaser F."/>
            <person name="Gomez-Rodriguez E.Y."/>
            <person name="Gruber S."/>
            <person name="Han C."/>
            <person name="Henrissat B."/>
            <person name="Hermosa R."/>
            <person name="Hernandez-Onate M."/>
            <person name="Karaffa L."/>
            <person name="Kosti I."/>
            <person name="Le Crom S."/>
            <person name="Lindquist E."/>
            <person name="Lucas S."/>
            <person name="Luebeck M."/>
            <person name="Luebeck P.S."/>
            <person name="Margeot A."/>
            <person name="Metz B."/>
            <person name="Misra M."/>
            <person name="Nevalainen H."/>
            <person name="Omann M."/>
            <person name="Packer N."/>
            <person name="Perrone G."/>
            <person name="Uresti-Rivera E.E."/>
            <person name="Salamov A."/>
            <person name="Schmoll M."/>
            <person name="Seiboth B."/>
            <person name="Shapiro H."/>
            <person name="Sukno S."/>
            <person name="Tamayo-Ramos J.A."/>
            <person name="Tisch D."/>
            <person name="Wiest A."/>
            <person name="Wilkinson H.H."/>
            <person name="Zhang M."/>
            <person name="Coutinho P.M."/>
            <person name="Kenerley C.M."/>
            <person name="Monte E."/>
            <person name="Baker S.E."/>
            <person name="Grigoriev I.V."/>
        </authorList>
    </citation>
    <scope>NUCLEOTIDE SEQUENCE [LARGE SCALE GENOMIC DNA]</scope>
    <source>
        <strain evidence="6">ATCC 20476 / IMI 206040</strain>
    </source>
</reference>
<evidence type="ECO:0000313" key="6">
    <source>
        <dbReference type="Proteomes" id="UP000005426"/>
    </source>
</evidence>
<dbReference type="AlphaFoldDB" id="G9NE44"/>
<evidence type="ECO:0000256" key="1">
    <source>
        <dbReference type="ARBA" id="ARBA00007409"/>
    </source>
</evidence>
<dbReference type="PROSITE" id="PS50404">
    <property type="entry name" value="GST_NTER"/>
    <property type="match status" value="1"/>
</dbReference>
<name>G9NE44_HYPAI</name>
<evidence type="ECO:0000313" key="5">
    <source>
        <dbReference type="EMBL" id="EHK51077.1"/>
    </source>
</evidence>
<dbReference type="PANTHER" id="PTHR43968">
    <property type="match status" value="1"/>
</dbReference>
<dbReference type="Proteomes" id="UP000005426">
    <property type="component" value="Unassembled WGS sequence"/>
</dbReference>
<dbReference type="GO" id="GO:0045174">
    <property type="term" value="F:glutathione dehydrogenase (ascorbate) activity"/>
    <property type="evidence" value="ECO:0007669"/>
    <property type="project" value="UniProtKB-ARBA"/>
</dbReference>
<feature type="domain" description="GST N-terminal" evidence="3">
    <location>
        <begin position="27"/>
        <end position="105"/>
    </location>
</feature>
<dbReference type="PRINTS" id="PR01625">
    <property type="entry name" value="GSTRNSFRASEO"/>
</dbReference>
<dbReference type="EMBL" id="ABDG02000010">
    <property type="protein sequence ID" value="EHK51077.1"/>
    <property type="molecule type" value="Genomic_DNA"/>
</dbReference>
<dbReference type="SFLD" id="SFLDG00358">
    <property type="entry name" value="Main_(cytGST)"/>
    <property type="match status" value="1"/>
</dbReference>
<dbReference type="SFLD" id="SFLDS00019">
    <property type="entry name" value="Glutathione_Transferase_(cytos"/>
    <property type="match status" value="1"/>
</dbReference>
<sequence>MSRPTPKYHPIATAYAQELVRNHQAATNIVLWSGWFCPFSQRTWIALEEMGLPYQYKEVNPYLKEEAFLAVSPKGLTPGLKVADKALHDSSIINEFLVESFESHGASLLPKDPYLRAQARLAIDFINKSVVPAYFRLLQAQPDNPTTQAEARREFTVALGIIAQQRKGKFFFGENISLVDIAIAPWAVRDFIAADYRGFQRDQVPSWGEWAKVLEQHPTVQKTSSDASQYVQFNGTFLKNEAHSSVGRAAQSGQAIP</sequence>
<dbReference type="InterPro" id="IPR010987">
    <property type="entry name" value="Glutathione-S-Trfase_C-like"/>
</dbReference>
<dbReference type="GeneID" id="25785770"/>
<dbReference type="Gene3D" id="1.20.1050.10">
    <property type="match status" value="1"/>
</dbReference>
<dbReference type="InterPro" id="IPR036282">
    <property type="entry name" value="Glutathione-S-Trfase_C_sf"/>
</dbReference>
<dbReference type="CDD" id="cd00570">
    <property type="entry name" value="GST_N_family"/>
    <property type="match status" value="1"/>
</dbReference>
<dbReference type="Pfam" id="PF13409">
    <property type="entry name" value="GST_N_2"/>
    <property type="match status" value="1"/>
</dbReference>
<comment type="similarity">
    <text evidence="1">Belongs to the GST superfamily.</text>
</comment>
<dbReference type="Gene3D" id="3.40.30.10">
    <property type="entry name" value="Glutaredoxin"/>
    <property type="match status" value="1"/>
</dbReference>
<dbReference type="SUPFAM" id="SSF47616">
    <property type="entry name" value="GST C-terminal domain-like"/>
    <property type="match status" value="1"/>
</dbReference>
<dbReference type="SUPFAM" id="SSF52833">
    <property type="entry name" value="Thioredoxin-like"/>
    <property type="match status" value="1"/>
</dbReference>
<dbReference type="KEGG" id="tatv:25785770"/>